<protein>
    <submittedName>
        <fullName evidence="3">Cation-translocating P-type ATPase</fullName>
    </submittedName>
</protein>
<feature type="transmembrane region" description="Helical" evidence="2">
    <location>
        <begin position="162"/>
        <end position="181"/>
    </location>
</feature>
<dbReference type="InterPro" id="IPR023299">
    <property type="entry name" value="ATPase_P-typ_cyto_dom_N"/>
</dbReference>
<organism evidence="3 4">
    <name type="scientific">Roseibium limicola</name>
    <dbReference type="NCBI Taxonomy" id="2816037"/>
    <lineage>
        <taxon>Bacteria</taxon>
        <taxon>Pseudomonadati</taxon>
        <taxon>Pseudomonadota</taxon>
        <taxon>Alphaproteobacteria</taxon>
        <taxon>Hyphomicrobiales</taxon>
        <taxon>Stappiaceae</taxon>
        <taxon>Roseibium</taxon>
    </lineage>
</organism>
<dbReference type="Proteomes" id="UP000664779">
    <property type="component" value="Unassembled WGS sequence"/>
</dbReference>
<keyword evidence="2" id="KW-1133">Transmembrane helix</keyword>
<dbReference type="AlphaFoldDB" id="A0A939J6V0"/>
<keyword evidence="4" id="KW-1185">Reference proteome</keyword>
<dbReference type="GO" id="GO:0046872">
    <property type="term" value="F:metal ion binding"/>
    <property type="evidence" value="ECO:0007669"/>
    <property type="project" value="UniProtKB-KW"/>
</dbReference>
<dbReference type="Gene3D" id="3.40.1110.10">
    <property type="entry name" value="Calcium-transporting ATPase, cytoplasmic domain N"/>
    <property type="match status" value="1"/>
</dbReference>
<dbReference type="GO" id="GO:0000166">
    <property type="term" value="F:nucleotide binding"/>
    <property type="evidence" value="ECO:0007669"/>
    <property type="project" value="InterPro"/>
</dbReference>
<evidence type="ECO:0000256" key="2">
    <source>
        <dbReference type="SAM" id="Phobius"/>
    </source>
</evidence>
<dbReference type="PANTHER" id="PTHR46594:SF4">
    <property type="entry name" value="P-TYPE CATION-TRANSPORTING ATPASE"/>
    <property type="match status" value="1"/>
</dbReference>
<name>A0A939J6V0_9HYPH</name>
<dbReference type="Gene3D" id="3.40.50.1000">
    <property type="entry name" value="HAD superfamily/HAD-like"/>
    <property type="match status" value="1"/>
</dbReference>
<keyword evidence="1" id="KW-0479">Metal-binding</keyword>
<sequence length="575" mass="60014">MLLDRLNRRALLLPGFAIAFLLLPLLMSFGDHFAFEDGGIALLGLSSALCAFLLSSGGIAMETMDLSGSVRAKAMARVRAGAAATEARGSSATSVNAATLVTAALLLALSASLFFGLSLPEETVLPLVLTAALLMTARLVSARLADDPQAPPAPALRSRKSILLQCAAAVAFGVVTGLYGLAGLTGSFDNATLAALAEGGLSAGCCVLFLLWPHGTDLLARRMQRTATFRAQQNGFVLADPAALKETRSLGAVVFDKPSLMTDDRLVVTDVKAFDKQPEVLLSIAATAEAYAQHPIGVAIRDLARDWDVPQEIPEEHEEATGLGIVAMIGSEPVAVGNTALMEQLKIDTFTATSLCRTFESSGKVCVLVAIGQRVVGVLALQGAVHDAAAQAVSDLRQSGCASLIVSGGSAAATRWLTETIGAEGFRHGIPLQERAGSAATAVGHLNAIFVYRPQRAPGSLLLCLLKRGDDRAIRPLVQVLNADPRAVPNLLRFSETLRSRETTMIKISVGLATVCAMVAAFGFIPLAIAPIVAILPLGAASLDSSLFRKRFGHPQEASAAPLHPHQDVGTAREG</sequence>
<keyword evidence="2" id="KW-0812">Transmembrane</keyword>
<proteinExistence type="predicted"/>
<accession>A0A939J6V0</accession>
<dbReference type="Pfam" id="PF00702">
    <property type="entry name" value="Hydrolase"/>
    <property type="match status" value="1"/>
</dbReference>
<reference evidence="3" key="1">
    <citation type="submission" date="2021-03" db="EMBL/GenBank/DDBJ databases">
        <title>Roseibium sp. CAU 1637 isolated from Incheon.</title>
        <authorList>
            <person name="Kim W."/>
        </authorList>
    </citation>
    <scope>NUCLEOTIDE SEQUENCE</scope>
    <source>
        <strain evidence="3">CAU 1637</strain>
    </source>
</reference>
<feature type="transmembrane region" description="Helical" evidence="2">
    <location>
        <begin position="193"/>
        <end position="212"/>
    </location>
</feature>
<feature type="transmembrane region" description="Helical" evidence="2">
    <location>
        <begin position="40"/>
        <end position="61"/>
    </location>
</feature>
<evidence type="ECO:0000256" key="1">
    <source>
        <dbReference type="ARBA" id="ARBA00022723"/>
    </source>
</evidence>
<evidence type="ECO:0000313" key="3">
    <source>
        <dbReference type="EMBL" id="MBO0347255.1"/>
    </source>
</evidence>
<evidence type="ECO:0000313" key="4">
    <source>
        <dbReference type="Proteomes" id="UP000664779"/>
    </source>
</evidence>
<feature type="transmembrane region" description="Helical" evidence="2">
    <location>
        <begin position="508"/>
        <end position="536"/>
    </location>
</feature>
<feature type="transmembrane region" description="Helical" evidence="2">
    <location>
        <begin position="123"/>
        <end position="141"/>
    </location>
</feature>
<dbReference type="EMBL" id="JAFLNF010000009">
    <property type="protein sequence ID" value="MBO0347255.1"/>
    <property type="molecule type" value="Genomic_DNA"/>
</dbReference>
<dbReference type="SUPFAM" id="SSF81660">
    <property type="entry name" value="Metal cation-transporting ATPase, ATP-binding domain N"/>
    <property type="match status" value="1"/>
</dbReference>
<comment type="caution">
    <text evidence="3">The sequence shown here is derived from an EMBL/GenBank/DDBJ whole genome shotgun (WGS) entry which is preliminary data.</text>
</comment>
<dbReference type="PANTHER" id="PTHR46594">
    <property type="entry name" value="P-TYPE CATION-TRANSPORTING ATPASE"/>
    <property type="match status" value="1"/>
</dbReference>
<gene>
    <name evidence="3" type="ORF">J0X15_18645</name>
</gene>
<keyword evidence="2" id="KW-0472">Membrane</keyword>
<feature type="transmembrane region" description="Helical" evidence="2">
    <location>
        <begin position="97"/>
        <end position="117"/>
    </location>
</feature>
<dbReference type="InterPro" id="IPR023214">
    <property type="entry name" value="HAD_sf"/>
</dbReference>
<dbReference type="RefSeq" id="WP_206944115.1">
    <property type="nucleotide sequence ID" value="NZ_JAFLNF010000009.1"/>
</dbReference>